<keyword evidence="3 5" id="KW-0175">Coiled coil</keyword>
<dbReference type="PANTHER" id="PTHR30563:SF0">
    <property type="entry name" value="DNA RECOMBINATION PROTEIN RMUC"/>
    <property type="match status" value="1"/>
</dbReference>
<feature type="transmembrane region" description="Helical" evidence="7">
    <location>
        <begin position="420"/>
        <end position="439"/>
    </location>
</feature>
<evidence type="ECO:0000256" key="6">
    <source>
        <dbReference type="SAM" id="MobiDB-lite"/>
    </source>
</evidence>
<evidence type="ECO:0000256" key="7">
    <source>
        <dbReference type="SAM" id="Phobius"/>
    </source>
</evidence>
<comment type="caution">
    <text evidence="8">The sequence shown here is derived from an EMBL/GenBank/DDBJ whole genome shotgun (WGS) entry which is preliminary data.</text>
</comment>
<sequence length="554" mass="61988">MTTFSLAMATLLVGAIGGLLGYLLARTRADARCRKLDTDLQVVQEQARQIHKQIEEVRAERDRANERAEQAERTQAEQAVQRRGQDELLGRLRAELETAQDKLRSAESQAGRLQASLEAKQKENEALDHDLKDARLHIAELNAIDEQLRQKLAEYHQQVTQLQIEQKALHERAAAIEAARNELERTREENNRLVAKSLEDLAAQMLSQAEERLVNAAEGRLTATSAPVREQLDKLQEQLRQLQTQRAEADGRLTQHIALLAEATAKGHEQTRTLVDALRKPQVRGSWGEMHLKRAVELAGMSEHCDFNTQVTTEGEDGRLRPDMVVHLADGKHVVIDAKVSLAAFMAAIEATEDDERERWWAEHAQQLRKHVDALAAKEYHGQVGGSPEFVLMYLPGESLLQPALERDPQLLEYAMRKRVIIAGPTNLMLMLRTIAFAWTQAALQENMLQVYELGRALYERLGTLGAHLTSLGKALERSVTTYNSTVGSLENRVLVAARRFQTLKVVDDELETPQPVDKSVRPLGSPELVAAAEVEQTIRSLPQPKADNASETA</sequence>
<accession>A0A7W3MVS5</accession>
<evidence type="ECO:0000256" key="5">
    <source>
        <dbReference type="SAM" id="Coils"/>
    </source>
</evidence>
<dbReference type="InterPro" id="IPR003798">
    <property type="entry name" value="DNA_recombination_RmuC"/>
</dbReference>
<reference evidence="8 9" key="1">
    <citation type="submission" date="2020-08" db="EMBL/GenBank/DDBJ databases">
        <title>Sequencing the genomes of 1000 actinobacteria strains.</title>
        <authorList>
            <person name="Klenk H.-P."/>
        </authorList>
    </citation>
    <scope>NUCLEOTIDE SEQUENCE [LARGE SCALE GENOMIC DNA]</scope>
    <source>
        <strain evidence="8 9">DSM 45823</strain>
    </source>
</reference>
<protein>
    <submittedName>
        <fullName evidence="8">DNA recombination protein RmuC</fullName>
    </submittedName>
</protein>
<dbReference type="GO" id="GO:0006310">
    <property type="term" value="P:DNA recombination"/>
    <property type="evidence" value="ECO:0007669"/>
    <property type="project" value="UniProtKB-KW"/>
</dbReference>
<dbReference type="RefSeq" id="WP_182704741.1">
    <property type="nucleotide sequence ID" value="NZ_JACJII010000001.1"/>
</dbReference>
<keyword evidence="4" id="KW-0233">DNA recombination</keyword>
<organism evidence="8 9">
    <name type="scientific">Thermomonospora cellulosilytica</name>
    <dbReference type="NCBI Taxonomy" id="1411118"/>
    <lineage>
        <taxon>Bacteria</taxon>
        <taxon>Bacillati</taxon>
        <taxon>Actinomycetota</taxon>
        <taxon>Actinomycetes</taxon>
        <taxon>Streptosporangiales</taxon>
        <taxon>Thermomonosporaceae</taxon>
        <taxon>Thermomonospora</taxon>
    </lineage>
</organism>
<name>A0A7W3MVS5_9ACTN</name>
<dbReference type="PANTHER" id="PTHR30563">
    <property type="entry name" value="DNA RECOMBINATION PROTEIN RMUC"/>
    <property type="match status" value="1"/>
</dbReference>
<evidence type="ECO:0000256" key="2">
    <source>
        <dbReference type="ARBA" id="ARBA00009840"/>
    </source>
</evidence>
<feature type="transmembrane region" description="Helical" evidence="7">
    <location>
        <begin position="6"/>
        <end position="25"/>
    </location>
</feature>
<comment type="function">
    <text evidence="1">Involved in DNA recombination.</text>
</comment>
<comment type="similarity">
    <text evidence="2">Belongs to the RmuC family.</text>
</comment>
<keyword evidence="7" id="KW-0472">Membrane</keyword>
<dbReference type="Proteomes" id="UP000539313">
    <property type="component" value="Unassembled WGS sequence"/>
</dbReference>
<gene>
    <name evidence="8" type="ORF">HNR21_001696</name>
</gene>
<feature type="region of interest" description="Disordered" evidence="6">
    <location>
        <begin position="60"/>
        <end position="84"/>
    </location>
</feature>
<evidence type="ECO:0000256" key="4">
    <source>
        <dbReference type="ARBA" id="ARBA00023172"/>
    </source>
</evidence>
<feature type="compositionally biased region" description="Basic and acidic residues" evidence="6">
    <location>
        <begin position="60"/>
        <end position="75"/>
    </location>
</feature>
<dbReference type="Pfam" id="PF02646">
    <property type="entry name" value="RmuC"/>
    <property type="match status" value="1"/>
</dbReference>
<evidence type="ECO:0000256" key="3">
    <source>
        <dbReference type="ARBA" id="ARBA00023054"/>
    </source>
</evidence>
<feature type="coiled-coil region" evidence="5">
    <location>
        <begin position="225"/>
        <end position="252"/>
    </location>
</feature>
<keyword evidence="9" id="KW-1185">Reference proteome</keyword>
<dbReference type="EMBL" id="JACJII010000001">
    <property type="protein sequence ID" value="MBA9002814.1"/>
    <property type="molecule type" value="Genomic_DNA"/>
</dbReference>
<evidence type="ECO:0000313" key="8">
    <source>
        <dbReference type="EMBL" id="MBA9002814.1"/>
    </source>
</evidence>
<dbReference type="AlphaFoldDB" id="A0A7W3MVS5"/>
<evidence type="ECO:0000313" key="9">
    <source>
        <dbReference type="Proteomes" id="UP000539313"/>
    </source>
</evidence>
<keyword evidence="7" id="KW-1133">Transmembrane helix</keyword>
<proteinExistence type="inferred from homology"/>
<keyword evidence="7" id="KW-0812">Transmembrane</keyword>
<evidence type="ECO:0000256" key="1">
    <source>
        <dbReference type="ARBA" id="ARBA00003416"/>
    </source>
</evidence>